<dbReference type="Proteomes" id="UP000018745">
    <property type="component" value="Chromosome"/>
</dbReference>
<reference evidence="1 2" key="1">
    <citation type="journal article" date="2014" name="Genome Announc.">
        <title>Complete Genome Sequence of Mycoplasma ovis Strain Michigan, a Hemoplasma of Sheep with Two Distinct 16S rRNA Genes.</title>
        <authorList>
            <person name="Deshuillers P.L."/>
            <person name="Santos A.P."/>
            <person name="do Nascimento N.C."/>
            <person name="Hampel J.A."/>
            <person name="Bergin I.L."/>
            <person name="Dyson M.C."/>
            <person name="Messick J.B."/>
        </authorList>
    </citation>
    <scope>NUCLEOTIDE SEQUENCE [LARGE SCALE GENOMIC DNA]</scope>
    <source>
        <strain evidence="1 2">Michigan</strain>
    </source>
</reference>
<keyword evidence="2" id="KW-1185">Reference proteome</keyword>
<name>A0ABM5P140_9MOLU</name>
<sequence length="288" mass="31662">MSLLHKIFVSGGVACAPLTYIFSSFNGAGTLEIKDVSDQVGQTAGLKRVAILVNNKNRLKDGKAEISKICEGTSSSKHELVGLGILKEVNTNQVVKDGFIENALIPLGCVSNGGQKLEVVGNTSNFWYGVLDYENVIVELLSHGIDKTKTGKDQDQTVGWDGGDGIWKSEEAKDLEEFDKCYYKKLPQMGNILKRSFGGSKVEQKNIKLTDDSNCSNKKFGVSVINIYSKKGGWTFWPHNEDGLDWGQFNKIYGDRLSRVKIGDGKLMVGDNDIFNGFPRKINVVPKS</sequence>
<gene>
    <name evidence="1" type="ORF">OVS_00825</name>
</gene>
<dbReference type="RefSeq" id="WP_024070958.1">
    <property type="nucleotide sequence ID" value="NC_023062.1"/>
</dbReference>
<dbReference type="EMBL" id="CP006935">
    <property type="protein sequence ID" value="AHC40153.1"/>
    <property type="molecule type" value="Genomic_DNA"/>
</dbReference>
<accession>A0ABM5P140</accession>
<evidence type="ECO:0000313" key="1">
    <source>
        <dbReference type="EMBL" id="AHC40153.1"/>
    </source>
</evidence>
<proteinExistence type="predicted"/>
<protein>
    <submittedName>
        <fullName evidence="1">Uncharacterized protein</fullName>
    </submittedName>
</protein>
<evidence type="ECO:0000313" key="2">
    <source>
        <dbReference type="Proteomes" id="UP000018745"/>
    </source>
</evidence>
<organism evidence="1 2">
    <name type="scientific">Mycoplasma ovis str. Michigan</name>
    <dbReference type="NCBI Taxonomy" id="1415773"/>
    <lineage>
        <taxon>Bacteria</taxon>
        <taxon>Bacillati</taxon>
        <taxon>Mycoplasmatota</taxon>
        <taxon>Mollicutes</taxon>
        <taxon>Mycoplasmataceae</taxon>
        <taxon>Mycoplasma</taxon>
    </lineage>
</organism>